<accession>A0AA88XL08</accession>
<dbReference type="CDD" id="cd22343">
    <property type="entry name" value="PDDEXK_lambda_exonuclease-like"/>
    <property type="match status" value="1"/>
</dbReference>
<dbReference type="Proteomes" id="UP001186944">
    <property type="component" value="Unassembled WGS sequence"/>
</dbReference>
<organism evidence="3 4">
    <name type="scientific">Pinctada imbricata</name>
    <name type="common">Atlantic pearl-oyster</name>
    <name type="synonym">Pinctada martensii</name>
    <dbReference type="NCBI Taxonomy" id="66713"/>
    <lineage>
        <taxon>Eukaryota</taxon>
        <taxon>Metazoa</taxon>
        <taxon>Spiralia</taxon>
        <taxon>Lophotrochozoa</taxon>
        <taxon>Mollusca</taxon>
        <taxon>Bivalvia</taxon>
        <taxon>Autobranchia</taxon>
        <taxon>Pteriomorphia</taxon>
        <taxon>Pterioida</taxon>
        <taxon>Pterioidea</taxon>
        <taxon>Pteriidae</taxon>
        <taxon>Pinctada</taxon>
    </lineage>
</organism>
<dbReference type="InterPro" id="IPR011604">
    <property type="entry name" value="PDDEXK-like_dom_sf"/>
</dbReference>
<dbReference type="InterPro" id="IPR019080">
    <property type="entry name" value="YqaJ_viral_recombinase"/>
</dbReference>
<proteinExistence type="predicted"/>
<name>A0AA88XL08_PINIB</name>
<comment type="caution">
    <text evidence="3">The sequence shown here is derived from an EMBL/GenBank/DDBJ whole genome shotgun (WGS) entry which is preliminary data.</text>
</comment>
<reference evidence="3" key="1">
    <citation type="submission" date="2019-08" db="EMBL/GenBank/DDBJ databases">
        <title>The improved chromosome-level genome for the pearl oyster Pinctada fucata martensii using PacBio sequencing and Hi-C.</title>
        <authorList>
            <person name="Zheng Z."/>
        </authorList>
    </citation>
    <scope>NUCLEOTIDE SEQUENCE</scope>
    <source>
        <strain evidence="3">ZZ-2019</strain>
        <tissue evidence="3">Adductor muscle</tissue>
    </source>
</reference>
<dbReference type="PROSITE" id="PS50966">
    <property type="entry name" value="ZF_SWIM"/>
    <property type="match status" value="1"/>
</dbReference>
<dbReference type="InterPro" id="IPR017482">
    <property type="entry name" value="Lambda-type_endonuclease"/>
</dbReference>
<feature type="domain" description="SWIM-type" evidence="2">
    <location>
        <begin position="88"/>
        <end position="124"/>
    </location>
</feature>
<evidence type="ECO:0000313" key="4">
    <source>
        <dbReference type="Proteomes" id="UP001186944"/>
    </source>
</evidence>
<dbReference type="SUPFAM" id="SSF52980">
    <property type="entry name" value="Restriction endonuclease-like"/>
    <property type="match status" value="1"/>
</dbReference>
<dbReference type="GO" id="GO:0008270">
    <property type="term" value="F:zinc ion binding"/>
    <property type="evidence" value="ECO:0007669"/>
    <property type="project" value="UniProtKB-KW"/>
</dbReference>
<evidence type="ECO:0000259" key="2">
    <source>
        <dbReference type="PROSITE" id="PS50966"/>
    </source>
</evidence>
<dbReference type="Gene3D" id="3.90.320.10">
    <property type="match status" value="1"/>
</dbReference>
<keyword evidence="4" id="KW-1185">Reference proteome</keyword>
<keyword evidence="1" id="KW-0862">Zinc</keyword>
<dbReference type="GO" id="GO:0006281">
    <property type="term" value="P:DNA repair"/>
    <property type="evidence" value="ECO:0007669"/>
    <property type="project" value="UniProtKB-ARBA"/>
</dbReference>
<dbReference type="PANTHER" id="PTHR47526">
    <property type="entry name" value="ATP-DEPENDENT DNA HELICASE"/>
    <property type="match status" value="1"/>
</dbReference>
<dbReference type="EMBL" id="VSWD01000014">
    <property type="protein sequence ID" value="KAK3083005.1"/>
    <property type="molecule type" value="Genomic_DNA"/>
</dbReference>
<evidence type="ECO:0000313" key="3">
    <source>
        <dbReference type="EMBL" id="KAK3083005.1"/>
    </source>
</evidence>
<dbReference type="PANTHER" id="PTHR47526:SF3">
    <property type="entry name" value="PHD-TYPE DOMAIN-CONTAINING PROTEIN"/>
    <property type="match status" value="1"/>
</dbReference>
<dbReference type="InterPro" id="IPR007527">
    <property type="entry name" value="Znf_SWIM"/>
</dbReference>
<protein>
    <recommendedName>
        <fullName evidence="2">SWIM-type domain-containing protein</fullName>
    </recommendedName>
</protein>
<gene>
    <name evidence="3" type="ORF">FSP39_011395</name>
</gene>
<keyword evidence="1" id="KW-0479">Metal-binding</keyword>
<keyword evidence="1" id="KW-0863">Zinc-finger</keyword>
<dbReference type="AlphaFoldDB" id="A0AA88XL08"/>
<dbReference type="Pfam" id="PF09588">
    <property type="entry name" value="YqaJ"/>
    <property type="match status" value="1"/>
</dbReference>
<evidence type="ECO:0000256" key="1">
    <source>
        <dbReference type="PROSITE-ProRule" id="PRU00325"/>
    </source>
</evidence>
<dbReference type="NCBIfam" id="TIGR03033">
    <property type="entry name" value="phage_rel_nuc"/>
    <property type="match status" value="1"/>
</dbReference>
<dbReference type="InterPro" id="IPR011335">
    <property type="entry name" value="Restrct_endonuc-II-like"/>
</dbReference>
<sequence length="493" mass="56042">MAASMKKCSSIATSDLSSLPDLNFSFVESFLEKQSKSSGREQMNKGFKYYSEGYIHAIKLYPDESTDICTVKGKCYRSQKRNESPHEIEIVVHKDKTISSSNCSCTIGKCGHCGHVTAMLYQLAHYKQAEIKFIPTDVAKTSRPQTWHEPRGEKLHAAKVDNIVVQGYDRQNPQRATKGIKSTMYQPMSKGVDLNIDALLSKTQGMDILFGTVVDKEQTTKTVTTKFGDYPRGSVLSYQQKLHNDFIINLMEENTFPDIPVCNQIGSNNFNYVMTLNQSKLLESLSVSESECHEIEKCTHLQSQDRKWHNIRKERVTASNAGNIAKRKKDGGPLAERLKSTRFRQTAAMKHGIETETVAAQEYSKTMGDNVNLYPCGVVVSPYCPWMAASPDRKVYAPERSQKYGLLEIKCPVTNDLSSCEYLHNVNGSLKLKQNHNYYYQVQMQMAVTGLPWCDFFVYIATDSHQETIYFDMDFWQAAKDKLDVFYFTHYLA</sequence>